<proteinExistence type="inferred from homology"/>
<evidence type="ECO:0000313" key="9">
    <source>
        <dbReference type="EMBL" id="RKQ17992.1"/>
    </source>
</evidence>
<gene>
    <name evidence="9" type="ORF">D8M05_02695</name>
</gene>
<dbReference type="RefSeq" id="WP_121128747.1">
    <property type="nucleotide sequence ID" value="NZ_JBHUFK010000023.1"/>
</dbReference>
<dbReference type="InterPro" id="IPR004654">
    <property type="entry name" value="ROK_glcA"/>
</dbReference>
<dbReference type="GO" id="GO:0006096">
    <property type="term" value="P:glycolytic process"/>
    <property type="evidence" value="ECO:0007669"/>
    <property type="project" value="InterPro"/>
</dbReference>
<dbReference type="PANTHER" id="PTHR18964:SF149">
    <property type="entry name" value="BIFUNCTIONAL UDP-N-ACETYLGLUCOSAMINE 2-EPIMERASE_N-ACETYLMANNOSAMINE KINASE"/>
    <property type="match status" value="1"/>
</dbReference>
<evidence type="ECO:0000256" key="5">
    <source>
        <dbReference type="ARBA" id="ARBA00022741"/>
    </source>
</evidence>
<dbReference type="GO" id="GO:0005524">
    <property type="term" value="F:ATP binding"/>
    <property type="evidence" value="ECO:0007669"/>
    <property type="project" value="UniProtKB-KW"/>
</dbReference>
<dbReference type="SUPFAM" id="SSF53067">
    <property type="entry name" value="Actin-like ATPase domain"/>
    <property type="match status" value="1"/>
</dbReference>
<keyword evidence="5" id="KW-0547">Nucleotide-binding</keyword>
<name>A0A494Z611_9BACI</name>
<dbReference type="OrthoDB" id="9810372at2"/>
<dbReference type="InterPro" id="IPR000600">
    <property type="entry name" value="ROK"/>
</dbReference>
<organism evidence="9 10">
    <name type="scientific">Oceanobacillus bengalensis</name>
    <dbReference type="NCBI Taxonomy" id="1435466"/>
    <lineage>
        <taxon>Bacteria</taxon>
        <taxon>Bacillati</taxon>
        <taxon>Bacillota</taxon>
        <taxon>Bacilli</taxon>
        <taxon>Bacillales</taxon>
        <taxon>Bacillaceae</taxon>
        <taxon>Oceanobacillus</taxon>
    </lineage>
</organism>
<dbReference type="InterPro" id="IPR043129">
    <property type="entry name" value="ATPase_NBD"/>
</dbReference>
<reference evidence="9 10" key="1">
    <citation type="journal article" date="2015" name="Antonie Van Leeuwenhoek">
        <title>Oceanobacillus bengalensis sp. nov., a bacterium isolated from seawater of the Bay of Bengal.</title>
        <authorList>
            <person name="Yongchang O."/>
            <person name="Xiang W."/>
            <person name="Wang G."/>
        </authorList>
    </citation>
    <scope>NUCLEOTIDE SEQUENCE [LARGE SCALE GENOMIC DNA]</scope>
    <source>
        <strain evidence="9 10">MCCC 1K00260</strain>
    </source>
</reference>
<protein>
    <recommendedName>
        <fullName evidence="3">Glucokinase</fullName>
        <ecNumber evidence="2">2.7.1.2</ecNumber>
    </recommendedName>
    <alternativeName>
        <fullName evidence="8">Glucose kinase</fullName>
    </alternativeName>
</protein>
<dbReference type="NCBIfam" id="TIGR00744">
    <property type="entry name" value="ROK_glcA_fam"/>
    <property type="match status" value="1"/>
</dbReference>
<dbReference type="Proteomes" id="UP000281813">
    <property type="component" value="Unassembled WGS sequence"/>
</dbReference>
<keyword evidence="4" id="KW-0808">Transferase</keyword>
<dbReference type="Gene3D" id="3.30.420.40">
    <property type="match status" value="2"/>
</dbReference>
<evidence type="ECO:0000313" key="10">
    <source>
        <dbReference type="Proteomes" id="UP000281813"/>
    </source>
</evidence>
<dbReference type="GO" id="GO:0004340">
    <property type="term" value="F:glucokinase activity"/>
    <property type="evidence" value="ECO:0007669"/>
    <property type="project" value="UniProtKB-EC"/>
</dbReference>
<dbReference type="GO" id="GO:0005737">
    <property type="term" value="C:cytoplasm"/>
    <property type="evidence" value="ECO:0007669"/>
    <property type="project" value="InterPro"/>
</dbReference>
<dbReference type="InterPro" id="IPR049874">
    <property type="entry name" value="ROK_cs"/>
</dbReference>
<accession>A0A494Z611</accession>
<comment type="similarity">
    <text evidence="1">Belongs to the ROK (NagC/XylR) family.</text>
</comment>
<dbReference type="Pfam" id="PF00480">
    <property type="entry name" value="ROK"/>
    <property type="match status" value="1"/>
</dbReference>
<dbReference type="PANTHER" id="PTHR18964">
    <property type="entry name" value="ROK (REPRESSOR, ORF, KINASE) FAMILY"/>
    <property type="match status" value="1"/>
</dbReference>
<evidence type="ECO:0000256" key="2">
    <source>
        <dbReference type="ARBA" id="ARBA00012323"/>
    </source>
</evidence>
<evidence type="ECO:0000256" key="1">
    <source>
        <dbReference type="ARBA" id="ARBA00006479"/>
    </source>
</evidence>
<evidence type="ECO:0000256" key="7">
    <source>
        <dbReference type="ARBA" id="ARBA00022840"/>
    </source>
</evidence>
<sequence length="322" mass="33616">MQDMMIGIDIGGTTVKIGFINHIGEIIEKWEIKTNKTNAGHAIVDDIWNAINHKFTSANIDIKSVLGIGVGAPGFIDSETGIVFEAVNIGWKNFDLAGQLTEKSKLPVFVQNDANIAALGENWQGAGNQAKNIIAVTLGTGVGGGIIVNGSILNGENGMAGEIGHIKVDPNGTPCNCGGVGCLETISSATGITRQGMDAVALNPNSDLALLYKQKGGLSARDIFDLAKSGDKTCVHIVKKTTDVLGLAIANIATVINPSVILIGGGVSKAGDYLITEITTAFEKYAIPNLREMCEIKTARLGNDAGIIGGAFLVKQMLDKSN</sequence>
<evidence type="ECO:0000256" key="4">
    <source>
        <dbReference type="ARBA" id="ARBA00022679"/>
    </source>
</evidence>
<keyword evidence="7" id="KW-0067">ATP-binding</keyword>
<evidence type="ECO:0000256" key="8">
    <source>
        <dbReference type="ARBA" id="ARBA00032386"/>
    </source>
</evidence>
<dbReference type="EMBL" id="RBZO01000003">
    <property type="protein sequence ID" value="RKQ17992.1"/>
    <property type="molecule type" value="Genomic_DNA"/>
</dbReference>
<keyword evidence="10" id="KW-1185">Reference proteome</keyword>
<dbReference type="AlphaFoldDB" id="A0A494Z611"/>
<dbReference type="PROSITE" id="PS01125">
    <property type="entry name" value="ROK"/>
    <property type="match status" value="1"/>
</dbReference>
<keyword evidence="6" id="KW-0418">Kinase</keyword>
<evidence type="ECO:0000256" key="3">
    <source>
        <dbReference type="ARBA" id="ARBA00014701"/>
    </source>
</evidence>
<comment type="caution">
    <text evidence="9">The sequence shown here is derived from an EMBL/GenBank/DDBJ whole genome shotgun (WGS) entry which is preliminary data.</text>
</comment>
<dbReference type="EC" id="2.7.1.2" evidence="2"/>
<evidence type="ECO:0000256" key="6">
    <source>
        <dbReference type="ARBA" id="ARBA00022777"/>
    </source>
</evidence>